<keyword evidence="4" id="KW-0067">ATP-binding</keyword>
<keyword evidence="1" id="KW-0808">Transferase</keyword>
<dbReference type="PANTHER" id="PTHR35526">
    <property type="entry name" value="ANTI-SIGMA-F FACTOR RSBW-RELATED"/>
    <property type="match status" value="1"/>
</dbReference>
<dbReference type="InterPro" id="IPR036890">
    <property type="entry name" value="HATPase_C_sf"/>
</dbReference>
<feature type="region of interest" description="Disordered" evidence="2">
    <location>
        <begin position="48"/>
        <end position="70"/>
    </location>
</feature>
<dbReference type="InterPro" id="IPR050267">
    <property type="entry name" value="Anti-sigma-factor_SerPK"/>
</dbReference>
<comment type="caution">
    <text evidence="4">The sequence shown here is derived from an EMBL/GenBank/DDBJ whole genome shotgun (WGS) entry which is preliminary data.</text>
</comment>
<feature type="domain" description="Histidine kinase/HSP90-like ATPase" evidence="3">
    <location>
        <begin position="53"/>
        <end position="182"/>
    </location>
</feature>
<evidence type="ECO:0000256" key="1">
    <source>
        <dbReference type="ARBA" id="ARBA00022527"/>
    </source>
</evidence>
<dbReference type="SUPFAM" id="SSF55874">
    <property type="entry name" value="ATPase domain of HSP90 chaperone/DNA topoisomerase II/histidine kinase"/>
    <property type="match status" value="1"/>
</dbReference>
<accession>A0ABT0UEK1</accession>
<evidence type="ECO:0000313" key="4">
    <source>
        <dbReference type="EMBL" id="MCM2386974.1"/>
    </source>
</evidence>
<dbReference type="EMBL" id="JAMQAW010000002">
    <property type="protein sequence ID" value="MCM2386974.1"/>
    <property type="molecule type" value="Genomic_DNA"/>
</dbReference>
<sequence>MGESPPPGPTHAAQRDGFLRRRLGCTELRAVPEVRRFIRELLREWDEGQAHHGPGQGLGGPGAGGGAEALENDRADTVGSAELLASELVTNALIHTDHGAVVTVTVLSATLRVEVRDFMAGLPLPDQPSPGSSPYFPRGSETFASVPAIEDLSPHGRGLLLVRELADSWGVRTQSAGKVIWFELRKGRPE</sequence>
<dbReference type="RefSeq" id="WP_250917715.1">
    <property type="nucleotide sequence ID" value="NZ_JAMQAW010000002.1"/>
</dbReference>
<protein>
    <submittedName>
        <fullName evidence="4">ATP-binding protein</fullName>
    </submittedName>
</protein>
<evidence type="ECO:0000256" key="2">
    <source>
        <dbReference type="SAM" id="MobiDB-lite"/>
    </source>
</evidence>
<keyword evidence="5" id="KW-1185">Reference proteome</keyword>
<dbReference type="PANTHER" id="PTHR35526:SF3">
    <property type="entry name" value="ANTI-SIGMA-F FACTOR RSBW"/>
    <property type="match status" value="1"/>
</dbReference>
<dbReference type="GO" id="GO:0005524">
    <property type="term" value="F:ATP binding"/>
    <property type="evidence" value="ECO:0007669"/>
    <property type="project" value="UniProtKB-KW"/>
</dbReference>
<keyword evidence="1" id="KW-0723">Serine/threonine-protein kinase</keyword>
<dbReference type="CDD" id="cd16936">
    <property type="entry name" value="HATPase_RsbW-like"/>
    <property type="match status" value="1"/>
</dbReference>
<reference evidence="4" key="1">
    <citation type="submission" date="2022-06" db="EMBL/GenBank/DDBJ databases">
        <title>Genome public.</title>
        <authorList>
            <person name="Sun Q."/>
        </authorList>
    </citation>
    <scope>NUCLEOTIDE SEQUENCE</scope>
    <source>
        <strain evidence="4">CWNU-1</strain>
    </source>
</reference>
<dbReference type="Gene3D" id="3.30.565.10">
    <property type="entry name" value="Histidine kinase-like ATPase, C-terminal domain"/>
    <property type="match status" value="1"/>
</dbReference>
<evidence type="ECO:0000259" key="3">
    <source>
        <dbReference type="Pfam" id="PF13581"/>
    </source>
</evidence>
<feature type="compositionally biased region" description="Gly residues" evidence="2">
    <location>
        <begin position="54"/>
        <end position="67"/>
    </location>
</feature>
<evidence type="ECO:0000313" key="5">
    <source>
        <dbReference type="Proteomes" id="UP001431429"/>
    </source>
</evidence>
<dbReference type="InterPro" id="IPR003594">
    <property type="entry name" value="HATPase_dom"/>
</dbReference>
<name>A0ABT0UEK1_9ACTN</name>
<gene>
    <name evidence="4" type="ORF">NBG84_01380</name>
</gene>
<keyword evidence="1" id="KW-0418">Kinase</keyword>
<keyword evidence="4" id="KW-0547">Nucleotide-binding</keyword>
<dbReference type="Pfam" id="PF13581">
    <property type="entry name" value="HATPase_c_2"/>
    <property type="match status" value="1"/>
</dbReference>
<organism evidence="4 5">
    <name type="scientific">Streptomyces albipurpureus</name>
    <dbReference type="NCBI Taxonomy" id="2897419"/>
    <lineage>
        <taxon>Bacteria</taxon>
        <taxon>Bacillati</taxon>
        <taxon>Actinomycetota</taxon>
        <taxon>Actinomycetes</taxon>
        <taxon>Kitasatosporales</taxon>
        <taxon>Streptomycetaceae</taxon>
        <taxon>Streptomyces</taxon>
    </lineage>
</organism>
<dbReference type="Proteomes" id="UP001431429">
    <property type="component" value="Unassembled WGS sequence"/>
</dbReference>
<proteinExistence type="predicted"/>